<proteinExistence type="predicted"/>
<protein>
    <recommendedName>
        <fullName evidence="4">DUF1800 domain-containing protein</fullName>
    </recommendedName>
</protein>
<feature type="chain" id="PRO_5011594702" description="DUF1800 domain-containing protein" evidence="1">
    <location>
        <begin position="18"/>
        <end position="325"/>
    </location>
</feature>
<dbReference type="STRING" id="1164594.SAMN05216204_105175"/>
<evidence type="ECO:0000256" key="1">
    <source>
        <dbReference type="SAM" id="SignalP"/>
    </source>
</evidence>
<evidence type="ECO:0000313" key="2">
    <source>
        <dbReference type="EMBL" id="SFC34259.1"/>
    </source>
</evidence>
<dbReference type="Proteomes" id="UP000198639">
    <property type="component" value="Unassembled WGS sequence"/>
</dbReference>
<accession>A0A1I1ICX6</accession>
<keyword evidence="1" id="KW-0732">Signal</keyword>
<sequence length="325" mass="34464">MLLPSLLLLLAMPGASAATAAATSQQALHLLNRLGYGPAPGDVARVRAMGLAAYVDSQLAPPALEPRLAARLREYHEAGTPADEERLLRAIASPRQLEEVLSAFWQTWFGMRGVKEPDVRPHVFGRYATLRTILVQGGDTRSERAALGALLKQFVSAPSRALEHALWAAWTATGGDQRAVLRALFRSPEFLAPSQHGSMRKDDWRFVVSALRASSVAVQNAAPLVEALRRPMGTAGRAAFAQQLAQGRLALAIAPPRLHRYASSAPPVRAMAGSAAPQAGVAQPGPVLIEAPTPSAAAMAAAARSQPLDPGGLLELLYSSAFARY</sequence>
<evidence type="ECO:0008006" key="4">
    <source>
        <dbReference type="Google" id="ProtNLM"/>
    </source>
</evidence>
<dbReference type="AlphaFoldDB" id="A0A1I1ICX6"/>
<organism evidence="2 3">
    <name type="scientific">Massilia yuzhufengensis</name>
    <dbReference type="NCBI Taxonomy" id="1164594"/>
    <lineage>
        <taxon>Bacteria</taxon>
        <taxon>Pseudomonadati</taxon>
        <taxon>Pseudomonadota</taxon>
        <taxon>Betaproteobacteria</taxon>
        <taxon>Burkholderiales</taxon>
        <taxon>Oxalobacteraceae</taxon>
        <taxon>Telluria group</taxon>
        <taxon>Massilia</taxon>
    </lineage>
</organism>
<evidence type="ECO:0000313" key="3">
    <source>
        <dbReference type="Proteomes" id="UP000198639"/>
    </source>
</evidence>
<dbReference type="EMBL" id="FOLD01000005">
    <property type="protein sequence ID" value="SFC34259.1"/>
    <property type="molecule type" value="Genomic_DNA"/>
</dbReference>
<dbReference type="Pfam" id="PF08811">
    <property type="entry name" value="DUF1800"/>
    <property type="match status" value="2"/>
</dbReference>
<keyword evidence="3" id="KW-1185">Reference proteome</keyword>
<feature type="signal peptide" evidence="1">
    <location>
        <begin position="1"/>
        <end position="17"/>
    </location>
</feature>
<gene>
    <name evidence="2" type="ORF">SAMN05216204_105175</name>
</gene>
<reference evidence="3" key="1">
    <citation type="submission" date="2016-10" db="EMBL/GenBank/DDBJ databases">
        <authorList>
            <person name="Varghese N."/>
            <person name="Submissions S."/>
        </authorList>
    </citation>
    <scope>NUCLEOTIDE SEQUENCE [LARGE SCALE GENOMIC DNA]</scope>
    <source>
        <strain evidence="3">CGMCC 1.12041</strain>
    </source>
</reference>
<name>A0A1I1ICX6_9BURK</name>
<dbReference type="InterPro" id="IPR014917">
    <property type="entry name" value="DUF1800"/>
</dbReference>